<organism evidence="1 2">
    <name type="scientific">Araneus ventricosus</name>
    <name type="common">Orbweaver spider</name>
    <name type="synonym">Epeira ventricosa</name>
    <dbReference type="NCBI Taxonomy" id="182803"/>
    <lineage>
        <taxon>Eukaryota</taxon>
        <taxon>Metazoa</taxon>
        <taxon>Ecdysozoa</taxon>
        <taxon>Arthropoda</taxon>
        <taxon>Chelicerata</taxon>
        <taxon>Arachnida</taxon>
        <taxon>Araneae</taxon>
        <taxon>Araneomorphae</taxon>
        <taxon>Entelegynae</taxon>
        <taxon>Araneoidea</taxon>
        <taxon>Araneidae</taxon>
        <taxon>Araneus</taxon>
    </lineage>
</organism>
<sequence length="131" mass="15159">MITLPYGLIEGASTLRSREHATKVTMDKRTRQKIPAQRKSLNRPPSLRLIKKHTLDVQPKFNAFIFHSSPSLPGGVYPRFSQWRRGCMLAQYDGEEDNVNWLKKEVLRERKAAQSSRSFFFTSSALGKYSW</sequence>
<dbReference type="Proteomes" id="UP000499080">
    <property type="component" value="Unassembled WGS sequence"/>
</dbReference>
<keyword evidence="2" id="KW-1185">Reference proteome</keyword>
<proteinExistence type="predicted"/>
<reference evidence="1 2" key="1">
    <citation type="journal article" date="2019" name="Sci. Rep.">
        <title>Orb-weaving spider Araneus ventricosus genome elucidates the spidroin gene catalogue.</title>
        <authorList>
            <person name="Kono N."/>
            <person name="Nakamura H."/>
            <person name="Ohtoshi R."/>
            <person name="Moran D.A.P."/>
            <person name="Shinohara A."/>
            <person name="Yoshida Y."/>
            <person name="Fujiwara M."/>
            <person name="Mori M."/>
            <person name="Tomita M."/>
            <person name="Arakawa K."/>
        </authorList>
    </citation>
    <scope>NUCLEOTIDE SEQUENCE [LARGE SCALE GENOMIC DNA]</scope>
</reference>
<dbReference type="AlphaFoldDB" id="A0A4Y2CMR7"/>
<protein>
    <submittedName>
        <fullName evidence="1">Uncharacterized protein</fullName>
    </submittedName>
</protein>
<name>A0A4Y2CMR7_ARAVE</name>
<gene>
    <name evidence="1" type="ORF">AVEN_93992_1</name>
</gene>
<evidence type="ECO:0000313" key="2">
    <source>
        <dbReference type="Proteomes" id="UP000499080"/>
    </source>
</evidence>
<comment type="caution">
    <text evidence="1">The sequence shown here is derived from an EMBL/GenBank/DDBJ whole genome shotgun (WGS) entry which is preliminary data.</text>
</comment>
<evidence type="ECO:0000313" key="1">
    <source>
        <dbReference type="EMBL" id="GBM04595.1"/>
    </source>
</evidence>
<accession>A0A4Y2CMR7</accession>
<dbReference type="EMBL" id="BGPR01000204">
    <property type="protein sequence ID" value="GBM04595.1"/>
    <property type="molecule type" value="Genomic_DNA"/>
</dbReference>